<evidence type="ECO:0000256" key="1">
    <source>
        <dbReference type="ARBA" id="ARBA00009431"/>
    </source>
</evidence>
<gene>
    <name evidence="8" type="ORF">V9T40_014741</name>
</gene>
<dbReference type="Pfam" id="PF00450">
    <property type="entry name" value="Peptidase_S10"/>
    <property type="match status" value="2"/>
</dbReference>
<dbReference type="EMBL" id="JBBCAQ010000041">
    <property type="protein sequence ID" value="KAK7571137.1"/>
    <property type="molecule type" value="Genomic_DNA"/>
</dbReference>
<dbReference type="InterPro" id="IPR001563">
    <property type="entry name" value="Peptidase_S10"/>
</dbReference>
<dbReference type="PANTHER" id="PTHR11802">
    <property type="entry name" value="SERINE PROTEASE FAMILY S10 SERINE CARBOXYPEPTIDASE"/>
    <property type="match status" value="1"/>
</dbReference>
<evidence type="ECO:0000256" key="5">
    <source>
        <dbReference type="ARBA" id="ARBA00022801"/>
    </source>
</evidence>
<evidence type="ECO:0000256" key="2">
    <source>
        <dbReference type="ARBA" id="ARBA00022645"/>
    </source>
</evidence>
<evidence type="ECO:0000256" key="7">
    <source>
        <dbReference type="SAM" id="MobiDB-lite"/>
    </source>
</evidence>
<evidence type="ECO:0000313" key="8">
    <source>
        <dbReference type="EMBL" id="KAK7571137.1"/>
    </source>
</evidence>
<comment type="similarity">
    <text evidence="1">Belongs to the peptidase S10 family.</text>
</comment>
<reference evidence="8 9" key="1">
    <citation type="submission" date="2024-03" db="EMBL/GenBank/DDBJ databases">
        <title>Adaptation during the transition from Ophiocordyceps entomopathogen to insect associate is accompanied by gene loss and intensified selection.</title>
        <authorList>
            <person name="Ward C.M."/>
            <person name="Onetto C.A."/>
            <person name="Borneman A.R."/>
        </authorList>
    </citation>
    <scope>NUCLEOTIDE SEQUENCE [LARGE SCALE GENOMIC DNA]</scope>
    <source>
        <strain evidence="8">AWRI1</strain>
        <tissue evidence="8">Single Adult Female</tissue>
    </source>
</reference>
<comment type="caution">
    <text evidence="8">The sequence shown here is derived from an EMBL/GenBank/DDBJ whole genome shotgun (WGS) entry which is preliminary data.</text>
</comment>
<dbReference type="Gene3D" id="3.40.50.1820">
    <property type="entry name" value="alpha/beta hydrolase"/>
    <property type="match status" value="2"/>
</dbReference>
<dbReference type="Proteomes" id="UP001367676">
    <property type="component" value="Unassembled WGS sequence"/>
</dbReference>
<feature type="compositionally biased region" description="Polar residues" evidence="7">
    <location>
        <begin position="22"/>
        <end position="33"/>
    </location>
</feature>
<dbReference type="SUPFAM" id="SSF53474">
    <property type="entry name" value="alpha/beta-Hydrolases"/>
    <property type="match status" value="1"/>
</dbReference>
<name>A0AAN9T405_9HEMI</name>
<dbReference type="GO" id="GO:0006508">
    <property type="term" value="P:proteolysis"/>
    <property type="evidence" value="ECO:0007669"/>
    <property type="project" value="UniProtKB-KW"/>
</dbReference>
<feature type="region of interest" description="Disordered" evidence="7">
    <location>
        <begin position="22"/>
        <end position="76"/>
    </location>
</feature>
<keyword evidence="2" id="KW-0121">Carboxypeptidase</keyword>
<keyword evidence="9" id="KW-1185">Reference proteome</keyword>
<keyword evidence="4" id="KW-0732">Signal</keyword>
<proteinExistence type="inferred from homology"/>
<keyword evidence="6" id="KW-0325">Glycoprotein</keyword>
<organism evidence="8 9">
    <name type="scientific">Parthenolecanium corni</name>
    <dbReference type="NCBI Taxonomy" id="536013"/>
    <lineage>
        <taxon>Eukaryota</taxon>
        <taxon>Metazoa</taxon>
        <taxon>Ecdysozoa</taxon>
        <taxon>Arthropoda</taxon>
        <taxon>Hexapoda</taxon>
        <taxon>Insecta</taxon>
        <taxon>Pterygota</taxon>
        <taxon>Neoptera</taxon>
        <taxon>Paraneoptera</taxon>
        <taxon>Hemiptera</taxon>
        <taxon>Sternorrhyncha</taxon>
        <taxon>Coccoidea</taxon>
        <taxon>Coccidae</taxon>
        <taxon>Parthenolecanium</taxon>
    </lineage>
</organism>
<evidence type="ECO:0008006" key="10">
    <source>
        <dbReference type="Google" id="ProtNLM"/>
    </source>
</evidence>
<dbReference type="InterPro" id="IPR029058">
    <property type="entry name" value="AB_hydrolase_fold"/>
</dbReference>
<evidence type="ECO:0000256" key="6">
    <source>
        <dbReference type="ARBA" id="ARBA00023180"/>
    </source>
</evidence>
<dbReference type="AlphaFoldDB" id="A0AAN9T405"/>
<evidence type="ECO:0000256" key="3">
    <source>
        <dbReference type="ARBA" id="ARBA00022670"/>
    </source>
</evidence>
<dbReference type="PANTHER" id="PTHR11802:SF472">
    <property type="entry name" value="SERINE CARBOXYPEPTIDASE CPVL-RELATED"/>
    <property type="match status" value="1"/>
</dbReference>
<keyword evidence="3" id="KW-0645">Protease</keyword>
<sequence length="226" mass="25102">MASRAQGQETLSCGCKKYGQSASNAKVSTANGHSSDHQPDQRRKTKNTNIAAPRLTPALGVTQPPPAPAPPSAASQPLIPTYAAVARKITMKLQKPAKDWKKAREEAVVKPFAGDVKSYAGFFTLNENYDSNTYFWFFLSEKKHENAPVILWLHGGPCQSSMMGLFEESGPYKIVDGGGFSYTKDRNGYSKTIDHAADNLYEAMTQFYKMFPEYEKNAFTWVIKEK</sequence>
<protein>
    <recommendedName>
        <fullName evidence="10">Serine carboxypeptidase</fullName>
    </recommendedName>
</protein>
<evidence type="ECO:0000256" key="4">
    <source>
        <dbReference type="ARBA" id="ARBA00022729"/>
    </source>
</evidence>
<dbReference type="GO" id="GO:0004185">
    <property type="term" value="F:serine-type carboxypeptidase activity"/>
    <property type="evidence" value="ECO:0007669"/>
    <property type="project" value="InterPro"/>
</dbReference>
<keyword evidence="5" id="KW-0378">Hydrolase</keyword>
<accession>A0AAN9T405</accession>
<evidence type="ECO:0000313" key="9">
    <source>
        <dbReference type="Proteomes" id="UP001367676"/>
    </source>
</evidence>